<protein>
    <submittedName>
        <fullName evidence="2">Uncharacterized protein</fullName>
    </submittedName>
</protein>
<feature type="signal peptide" evidence="1">
    <location>
        <begin position="1"/>
        <end position="20"/>
    </location>
</feature>
<feature type="chain" id="PRO_5038908833" evidence="1">
    <location>
        <begin position="21"/>
        <end position="173"/>
    </location>
</feature>
<dbReference type="EMBL" id="BOPG01000032">
    <property type="protein sequence ID" value="GIJ57475.1"/>
    <property type="molecule type" value="Genomic_DNA"/>
</dbReference>
<sequence length="173" mass="17871">MKLVWTAAFLLALGAPTVTTTDDGPTWLGCAGEPTSTTGVLADYQPGTFVREVWAGTITGTLRPCRPPVATDVFAVAVYDAHGSATAAAMHYPWTEGYAAPVGVPPKTVAVCLIDHLKSRLDCIGIGWLDQPTGPPQPVNAGHLPADSPLVAATPVVTMAGRTVHPGCPTCVD</sequence>
<dbReference type="Proteomes" id="UP000612585">
    <property type="component" value="Unassembled WGS sequence"/>
</dbReference>
<accession>A0A8J4E091</accession>
<dbReference type="RefSeq" id="WP_203996854.1">
    <property type="nucleotide sequence ID" value="NZ_BOPG01000032.1"/>
</dbReference>
<keyword evidence="3" id="KW-1185">Reference proteome</keyword>
<reference evidence="2" key="1">
    <citation type="submission" date="2021-01" db="EMBL/GenBank/DDBJ databases">
        <title>Whole genome shotgun sequence of Virgisporangium aurantiacum NBRC 16421.</title>
        <authorList>
            <person name="Komaki H."/>
            <person name="Tamura T."/>
        </authorList>
    </citation>
    <scope>NUCLEOTIDE SEQUENCE</scope>
    <source>
        <strain evidence="2">NBRC 16421</strain>
    </source>
</reference>
<gene>
    <name evidence="2" type="ORF">Vau01_049910</name>
</gene>
<proteinExistence type="predicted"/>
<keyword evidence="1" id="KW-0732">Signal</keyword>
<name>A0A8J4E091_9ACTN</name>
<dbReference type="AlphaFoldDB" id="A0A8J4E091"/>
<evidence type="ECO:0000313" key="3">
    <source>
        <dbReference type="Proteomes" id="UP000612585"/>
    </source>
</evidence>
<comment type="caution">
    <text evidence="2">The sequence shown here is derived from an EMBL/GenBank/DDBJ whole genome shotgun (WGS) entry which is preliminary data.</text>
</comment>
<evidence type="ECO:0000313" key="2">
    <source>
        <dbReference type="EMBL" id="GIJ57475.1"/>
    </source>
</evidence>
<organism evidence="2 3">
    <name type="scientific">Virgisporangium aurantiacum</name>
    <dbReference type="NCBI Taxonomy" id="175570"/>
    <lineage>
        <taxon>Bacteria</taxon>
        <taxon>Bacillati</taxon>
        <taxon>Actinomycetota</taxon>
        <taxon>Actinomycetes</taxon>
        <taxon>Micromonosporales</taxon>
        <taxon>Micromonosporaceae</taxon>
        <taxon>Virgisporangium</taxon>
    </lineage>
</organism>
<evidence type="ECO:0000256" key="1">
    <source>
        <dbReference type="SAM" id="SignalP"/>
    </source>
</evidence>